<sequence length="360" mass="43886">MQFYDIKDELSKIYRKTHFIFSNGKFFSLEDVRAVYKKRRYAQYLNLIDTMNRFAADKSLAMAFITATLKDNRFDDSNVAVVKLQSRILRGFTRSIRDDKLFREPTEERRRRLRMKDGWYYISPERFQYIYTLEFQKDYTLHSHYACYIPDEPDAFINLYEVVKRKKDRNVVIGRTEFVVPEKYKEYFMRKYTFESFDLKKPDCFVEYDIDIRHGDFLYLKFINDEKKHQQDYYIQVMRYISKYVMKSIGQREDGKGTSRSRKEDVLIRYNKLKMISYSRTLVPFYIFNKFYKELKEQDIGLYDLTKMIENGQATYFVGMKEVKSIEEREIQFDNPQEYKQFIQNMINNCFVKDDDVNDL</sequence>
<dbReference type="EMBL" id="SMGG01000005">
    <property type="protein sequence ID" value="TCK59930.1"/>
    <property type="molecule type" value="Genomic_DNA"/>
</dbReference>
<accession>A0A4R1K7C3</accession>
<evidence type="ECO:0000313" key="2">
    <source>
        <dbReference type="Proteomes" id="UP000294614"/>
    </source>
</evidence>
<keyword evidence="2" id="KW-1185">Reference proteome</keyword>
<dbReference type="Proteomes" id="UP000294614">
    <property type="component" value="Unassembled WGS sequence"/>
</dbReference>
<organism evidence="1 2">
    <name type="scientific">Seleniivibrio woodruffii</name>
    <dbReference type="NCBI Taxonomy" id="1078050"/>
    <lineage>
        <taxon>Bacteria</taxon>
        <taxon>Pseudomonadati</taxon>
        <taxon>Deferribacterota</taxon>
        <taxon>Deferribacteres</taxon>
        <taxon>Deferribacterales</taxon>
        <taxon>Geovibrionaceae</taxon>
        <taxon>Seleniivibrio</taxon>
    </lineage>
</organism>
<gene>
    <name evidence="1" type="ORF">C8D98_2099</name>
</gene>
<evidence type="ECO:0000313" key="1">
    <source>
        <dbReference type="EMBL" id="TCK59930.1"/>
    </source>
</evidence>
<protein>
    <submittedName>
        <fullName evidence="1">Uncharacterized protein</fullName>
    </submittedName>
</protein>
<name>A0A4R1K7C3_9BACT</name>
<comment type="caution">
    <text evidence="1">The sequence shown here is derived from an EMBL/GenBank/DDBJ whole genome shotgun (WGS) entry which is preliminary data.</text>
</comment>
<reference evidence="1 2" key="1">
    <citation type="submission" date="2019-03" db="EMBL/GenBank/DDBJ databases">
        <title>Genomic Encyclopedia of Type Strains, Phase IV (KMG-IV): sequencing the most valuable type-strain genomes for metagenomic binning, comparative biology and taxonomic classification.</title>
        <authorList>
            <person name="Goeker M."/>
        </authorList>
    </citation>
    <scope>NUCLEOTIDE SEQUENCE [LARGE SCALE GENOMIC DNA]</scope>
    <source>
        <strain evidence="1 2">DSM 24984</strain>
    </source>
</reference>
<proteinExistence type="predicted"/>
<dbReference type="AlphaFoldDB" id="A0A4R1K7C3"/>